<dbReference type="Proteomes" id="UP001349343">
    <property type="component" value="Segment"/>
</dbReference>
<evidence type="ECO:0008006" key="3">
    <source>
        <dbReference type="Google" id="ProtNLM"/>
    </source>
</evidence>
<accession>A0ABZ0Z219</accession>
<dbReference type="EMBL" id="OR769222">
    <property type="protein sequence ID" value="WQJ53196.1"/>
    <property type="molecule type" value="Genomic_DNA"/>
</dbReference>
<evidence type="ECO:0000313" key="2">
    <source>
        <dbReference type="Proteomes" id="UP001349343"/>
    </source>
</evidence>
<name>A0ABZ0Z219_9CAUD</name>
<reference evidence="1 2" key="1">
    <citation type="submission" date="2023-11" db="EMBL/GenBank/DDBJ databases">
        <authorList>
            <person name="Cook R."/>
            <person name="Crisci M."/>
            <person name="Pye H."/>
            <person name="Adriaenssens E."/>
            <person name="Santini J."/>
        </authorList>
    </citation>
    <scope>NUCLEOTIDE SEQUENCE [LARGE SCALE GENOMIC DNA]</scope>
    <source>
        <strain evidence="1">Lak_Megaphage_RVC_JS4_GC31</strain>
    </source>
</reference>
<sequence length="133" mass="15476">MAHNIPLNVLDEYAKTISSKQSKMLYESKCKKKYKKALYEGMEYQNDDSYSIYLNAYTLDEAKSSVDKALVRYVNKYHLQYNVVDDGVYFYTPMAENYMGLLENLVNDGFDVEVLKTIVDTQEATVYLEKLTK</sequence>
<evidence type="ECO:0000313" key="1">
    <source>
        <dbReference type="EMBL" id="WQJ53196.1"/>
    </source>
</evidence>
<keyword evidence="2" id="KW-1185">Reference proteome</keyword>
<proteinExistence type="predicted"/>
<organism evidence="1 2">
    <name type="scientific">phage Lak_Megaphage_RVC_JS4_GC31</name>
    <dbReference type="NCBI Taxonomy" id="3109228"/>
    <lineage>
        <taxon>Viruses</taxon>
        <taxon>Duplodnaviria</taxon>
        <taxon>Heunggongvirae</taxon>
        <taxon>Uroviricota</taxon>
        <taxon>Caudoviricetes</taxon>
        <taxon>Caudoviricetes code 15 clade</taxon>
    </lineage>
</organism>
<protein>
    <recommendedName>
        <fullName evidence="3">Phage protein</fullName>
    </recommendedName>
</protein>